<dbReference type="HOGENOM" id="CLU_880640_0_0_1"/>
<evidence type="ECO:0000256" key="2">
    <source>
        <dbReference type="RuleBase" id="RU367113"/>
    </source>
</evidence>
<evidence type="ECO:0000313" key="5">
    <source>
        <dbReference type="Proteomes" id="UP000008068"/>
    </source>
</evidence>
<comment type="cofactor">
    <cofactor evidence="2">
        <name>a divalent metal cation</name>
        <dbReference type="ChEBI" id="CHEBI:60240"/>
    </cofactor>
</comment>
<keyword evidence="5" id="KW-1185">Reference proteome</keyword>
<dbReference type="GO" id="GO:0003723">
    <property type="term" value="F:RNA binding"/>
    <property type="evidence" value="ECO:0007669"/>
    <property type="project" value="UniProtKB-KW"/>
</dbReference>
<name>G0MRJ5_CAEBE</name>
<reference evidence="5" key="1">
    <citation type="submission" date="2011-07" db="EMBL/GenBank/DDBJ databases">
        <authorList>
            <consortium name="Caenorhabditis brenneri Sequencing and Analysis Consortium"/>
            <person name="Wilson R.K."/>
        </authorList>
    </citation>
    <scope>NUCLEOTIDE SEQUENCE [LARGE SCALE GENOMIC DNA]</scope>
    <source>
        <strain evidence="5">PB2801</strain>
    </source>
</reference>
<dbReference type="GO" id="GO:0000166">
    <property type="term" value="F:nucleotide binding"/>
    <property type="evidence" value="ECO:0007669"/>
    <property type="project" value="UniProtKB-KW"/>
</dbReference>
<evidence type="ECO:0000256" key="1">
    <source>
        <dbReference type="ARBA" id="ARBA00006562"/>
    </source>
</evidence>
<keyword evidence="2" id="KW-0378">Hydrolase</keyword>
<evidence type="ECO:0000313" key="4">
    <source>
        <dbReference type="EMBL" id="EGT42644.1"/>
    </source>
</evidence>
<keyword evidence="2" id="KW-0479">Metal-binding</keyword>
<dbReference type="EMBL" id="GL379809">
    <property type="protein sequence ID" value="EGT42644.1"/>
    <property type="molecule type" value="Genomic_DNA"/>
</dbReference>
<dbReference type="EC" id="3.6.1.-" evidence="2"/>
<dbReference type="GO" id="GO:0005634">
    <property type="term" value="C:nucleus"/>
    <property type="evidence" value="ECO:0007669"/>
    <property type="project" value="UniProtKB-SubCell"/>
</dbReference>
<dbReference type="PANTHER" id="PTHR12395:SF26">
    <property type="entry name" value="DECAPPING NUCLEASE"/>
    <property type="match status" value="1"/>
</dbReference>
<keyword evidence="2" id="KW-0547">Nucleotide-binding</keyword>
<dbReference type="InterPro" id="IPR039039">
    <property type="entry name" value="RAI1-like_fam"/>
</dbReference>
<dbReference type="OrthoDB" id="5793293at2759"/>
<feature type="domain" description="RAI1-like" evidence="3">
    <location>
        <begin position="40"/>
        <end position="291"/>
    </location>
</feature>
<dbReference type="PANTHER" id="PTHR12395">
    <property type="entry name" value="DOM-3 RELATED"/>
    <property type="match status" value="1"/>
</dbReference>
<keyword evidence="2" id="KW-0540">Nuclease</keyword>
<dbReference type="STRING" id="135651.G0MRJ5"/>
<accession>G0MRJ5</accession>
<comment type="similarity">
    <text evidence="1 2">Belongs to the DXO/Dom3Z family.</text>
</comment>
<dbReference type="AlphaFoldDB" id="G0MRJ5"/>
<dbReference type="eggNOG" id="KOG1982">
    <property type="taxonomic scope" value="Eukaryota"/>
</dbReference>
<dbReference type="GO" id="GO:0000956">
    <property type="term" value="P:nuclear-transcribed mRNA catabolic process"/>
    <property type="evidence" value="ECO:0007669"/>
    <property type="project" value="TreeGrafter"/>
</dbReference>
<dbReference type="Proteomes" id="UP000008068">
    <property type="component" value="Unassembled WGS sequence"/>
</dbReference>
<keyword evidence="2" id="KW-0694">RNA-binding</keyword>
<dbReference type="GO" id="GO:0004518">
    <property type="term" value="F:nuclease activity"/>
    <property type="evidence" value="ECO:0007669"/>
    <property type="project" value="UniProtKB-KW"/>
</dbReference>
<keyword evidence="2" id="KW-0539">Nucleus</keyword>
<dbReference type="GO" id="GO:0110155">
    <property type="term" value="P:NAD-cap decapping"/>
    <property type="evidence" value="ECO:0007669"/>
    <property type="project" value="TreeGrafter"/>
</dbReference>
<protein>
    <recommendedName>
        <fullName evidence="2">Decapping nuclease</fullName>
        <ecNumber evidence="2">3.6.1.-</ecNumber>
    </recommendedName>
</protein>
<comment type="function">
    <text evidence="2">Decapping enzyme for NAD-capped RNAs: specifically hydrolyzes the nicotinamide adenine dinucleotide (NAD) cap from a subset of RNAs by removing the entire NAD moiety from the 5'-end of an NAD-capped RNA.</text>
</comment>
<evidence type="ECO:0000259" key="3">
    <source>
        <dbReference type="Pfam" id="PF08652"/>
    </source>
</evidence>
<proteinExistence type="inferred from homology"/>
<dbReference type="GO" id="GO:0005829">
    <property type="term" value="C:cytosol"/>
    <property type="evidence" value="ECO:0007669"/>
    <property type="project" value="TreeGrafter"/>
</dbReference>
<dbReference type="InterPro" id="IPR013961">
    <property type="entry name" value="RAI1"/>
</dbReference>
<organism evidence="5">
    <name type="scientific">Caenorhabditis brenneri</name>
    <name type="common">Nematode worm</name>
    <dbReference type="NCBI Taxonomy" id="135651"/>
    <lineage>
        <taxon>Eukaryota</taxon>
        <taxon>Metazoa</taxon>
        <taxon>Ecdysozoa</taxon>
        <taxon>Nematoda</taxon>
        <taxon>Chromadorea</taxon>
        <taxon>Rhabditida</taxon>
        <taxon>Rhabditina</taxon>
        <taxon>Rhabditomorpha</taxon>
        <taxon>Rhabditoidea</taxon>
        <taxon>Rhabditidae</taxon>
        <taxon>Peloderinae</taxon>
        <taxon>Caenorhabditis</taxon>
    </lineage>
</organism>
<dbReference type="InParanoid" id="G0MRJ5"/>
<dbReference type="GO" id="GO:0034353">
    <property type="term" value="F:mRNA 5'-diphosphatase activity"/>
    <property type="evidence" value="ECO:0007669"/>
    <property type="project" value="TreeGrafter"/>
</dbReference>
<dbReference type="OMA" id="VSNAECI"/>
<sequence length="317" mass="36641">MPATLHFERVGTFKKLADKTAVVGGLPHRLNEDPRLYGELENGLDLNRGCEGFRDEGYGDLFYSFFDYIKRTSKQGTPLKEVIGADFISNRRNLITFAASAFNFKGNRVIRALRKDGVIFLCDRKSENDWINYDGTGYKFEQYMTLKDAGEPHEEDERVSNAECIKSVLRTTVKSGNEEMKVFYAAEIDTMDVNKEFGEIKTTSLNHNDWIEKKGLDHYLQSYLGNVSYIIKGYREGNLVKQVDRIETDSIPDMEGVNWTPESCRDRLFEVLREIKNRLKEDDKALIITVKGTNVYYRPEFAGNCNFVDQQFLEYFH</sequence>
<comment type="subcellular location">
    <subcellularLocation>
        <location evidence="2">Nucleus</location>
    </subcellularLocation>
</comment>
<dbReference type="Pfam" id="PF08652">
    <property type="entry name" value="RAI1"/>
    <property type="match status" value="1"/>
</dbReference>
<gene>
    <name evidence="4" type="ORF">CAEBREN_00035</name>
</gene>
<dbReference type="GO" id="GO:0046872">
    <property type="term" value="F:metal ion binding"/>
    <property type="evidence" value="ECO:0007669"/>
    <property type="project" value="UniProtKB-KW"/>
</dbReference>